<name>A0A9P4NFR5_9PEZI</name>
<dbReference type="AlphaFoldDB" id="A0A9P4NFR5"/>
<dbReference type="EMBL" id="MU007121">
    <property type="protein sequence ID" value="KAF2418978.1"/>
    <property type="molecule type" value="Genomic_DNA"/>
</dbReference>
<gene>
    <name evidence="2" type="ORF">EJ08DRAFT_702874</name>
</gene>
<organism evidence="2 3">
    <name type="scientific">Tothia fuscella</name>
    <dbReference type="NCBI Taxonomy" id="1048955"/>
    <lineage>
        <taxon>Eukaryota</taxon>
        <taxon>Fungi</taxon>
        <taxon>Dikarya</taxon>
        <taxon>Ascomycota</taxon>
        <taxon>Pezizomycotina</taxon>
        <taxon>Dothideomycetes</taxon>
        <taxon>Pleosporomycetidae</taxon>
        <taxon>Venturiales</taxon>
        <taxon>Cylindrosympodiaceae</taxon>
        <taxon>Tothia</taxon>
    </lineage>
</organism>
<accession>A0A9P4NFR5</accession>
<sequence length="212" mass="23948">MPSKRVLAPHPIYHPLTFVKWLVTLGTHPKPKRDPCLCDQCNPSCPTTNKCQHPHPDPEIRPCKYPTCPQRFPARPSEYHSNPTPQVVEPTSPFQSYHSSPIPLPRALDAMAGYRERESRFHMQQNRPQSFTPPAAFQRYSDYRPPHPPHVPHPMVVSPVELDATSTAPRVTYNAYQAPLPNFAPYGDVSPLSADFQMSGGRDSRVSGMYIE</sequence>
<comment type="caution">
    <text evidence="2">The sequence shown here is derived from an EMBL/GenBank/DDBJ whole genome shotgun (WGS) entry which is preliminary data.</text>
</comment>
<evidence type="ECO:0000313" key="2">
    <source>
        <dbReference type="EMBL" id="KAF2418978.1"/>
    </source>
</evidence>
<reference evidence="2" key="1">
    <citation type="journal article" date="2020" name="Stud. Mycol.">
        <title>101 Dothideomycetes genomes: a test case for predicting lifestyles and emergence of pathogens.</title>
        <authorList>
            <person name="Haridas S."/>
            <person name="Albert R."/>
            <person name="Binder M."/>
            <person name="Bloem J."/>
            <person name="Labutti K."/>
            <person name="Salamov A."/>
            <person name="Andreopoulos B."/>
            <person name="Baker S."/>
            <person name="Barry K."/>
            <person name="Bills G."/>
            <person name="Bluhm B."/>
            <person name="Cannon C."/>
            <person name="Castanera R."/>
            <person name="Culley D."/>
            <person name="Daum C."/>
            <person name="Ezra D."/>
            <person name="Gonzalez J."/>
            <person name="Henrissat B."/>
            <person name="Kuo A."/>
            <person name="Liang C."/>
            <person name="Lipzen A."/>
            <person name="Lutzoni F."/>
            <person name="Magnuson J."/>
            <person name="Mondo S."/>
            <person name="Nolan M."/>
            <person name="Ohm R."/>
            <person name="Pangilinan J."/>
            <person name="Park H.-J."/>
            <person name="Ramirez L."/>
            <person name="Alfaro M."/>
            <person name="Sun H."/>
            <person name="Tritt A."/>
            <person name="Yoshinaga Y."/>
            <person name="Zwiers L.-H."/>
            <person name="Turgeon B."/>
            <person name="Goodwin S."/>
            <person name="Spatafora J."/>
            <person name="Crous P."/>
            <person name="Grigoriev I."/>
        </authorList>
    </citation>
    <scope>NUCLEOTIDE SEQUENCE</scope>
    <source>
        <strain evidence="2">CBS 130266</strain>
    </source>
</reference>
<feature type="region of interest" description="Disordered" evidence="1">
    <location>
        <begin position="78"/>
        <end position="102"/>
    </location>
</feature>
<protein>
    <submittedName>
        <fullName evidence="2">Uncharacterized protein</fullName>
    </submittedName>
</protein>
<keyword evidence="3" id="KW-1185">Reference proteome</keyword>
<evidence type="ECO:0000313" key="3">
    <source>
        <dbReference type="Proteomes" id="UP000800235"/>
    </source>
</evidence>
<dbReference type="Proteomes" id="UP000800235">
    <property type="component" value="Unassembled WGS sequence"/>
</dbReference>
<proteinExistence type="predicted"/>
<evidence type="ECO:0000256" key="1">
    <source>
        <dbReference type="SAM" id="MobiDB-lite"/>
    </source>
</evidence>